<dbReference type="Pfam" id="PF08323">
    <property type="entry name" value="Glyco_transf_5"/>
    <property type="match status" value="1"/>
</dbReference>
<dbReference type="EC" id="2.4.1.21" evidence="3"/>
<evidence type="ECO:0000256" key="7">
    <source>
        <dbReference type="SAM" id="Coils"/>
    </source>
</evidence>
<dbReference type="Proteomes" id="UP001345219">
    <property type="component" value="Chromosome 5"/>
</dbReference>
<feature type="coiled-coil region" evidence="7">
    <location>
        <begin position="80"/>
        <end position="107"/>
    </location>
</feature>
<keyword evidence="5" id="KW-0808">Transferase</keyword>
<dbReference type="GO" id="GO:0019252">
    <property type="term" value="P:starch biosynthetic process"/>
    <property type="evidence" value="ECO:0007669"/>
    <property type="project" value="UniProtKB-KW"/>
</dbReference>
<evidence type="ECO:0000256" key="4">
    <source>
        <dbReference type="ARBA" id="ARBA00022676"/>
    </source>
</evidence>
<sequence length="659" mass="74730">MNAAIPSPARFPNCGLPATNKLRSSKVVAICCLRLENQGDGDSSEGTFQPSNFEVEAKQTDIWRLFKEAQQNILYLNKQRIKALEELDRANRENQLLLDRIDQLEVKNQGGDGRDRLSVFWKLLLRIDSMVMTNVVNVDEASILRKSVMDSRAIIADILSNDVLEKGDSELLAELRNFANGSRRIGYHIVHICTEMEPLVSIGSLASYITGLSRALQRKGHVVEVILPKYSCLKVDEVQCLQEIKTESYSYFNGQLYGNKIWTGVIYGIGVTLIEPLYLSFFTRDSVYGYSDDFERFIYFSRASLDYLVKSGKKPDVIHVHNWETSVVGPLFWDIFVKQGLERTRILLTCHDLKSQNPAQPDKLALCGLDPARLHRPDRLQDNLKSPLINLLKGGVVYSNKVIIMSSLHSKGRILCNFGHGLETTLELHKEKLLVAPPGLSSKWDPCKDIFLPKTYSAGNMEGKIFCKFALQERLSLPVDVSAVLVGCIFEELSDTDRSTIRRIVWSTGKKGIQFVFLRMDKQRHDRVLESFLEEIKDENVRFISRDDEALSHLILAGSDIMLCPLHDAMHQVPLKALKYGAAPITIISDEDRLRHHADHEQLITSTLGDMSISQAIDELISNPSKWKRRLSEVMEKDFSWDWDCSDLHISAYAAVRTM</sequence>
<dbReference type="EMBL" id="JAXIOK010000010">
    <property type="protein sequence ID" value="KAK4760918.1"/>
    <property type="molecule type" value="Genomic_DNA"/>
</dbReference>
<comment type="caution">
    <text evidence="9">The sequence shown here is derived from an EMBL/GenBank/DDBJ whole genome shotgun (WGS) entry which is preliminary data.</text>
</comment>
<evidence type="ECO:0000259" key="8">
    <source>
        <dbReference type="Pfam" id="PF08323"/>
    </source>
</evidence>
<reference evidence="9 10" key="1">
    <citation type="journal article" date="2023" name="Hortic Res">
        <title>Pangenome of water caltrop reveals structural variations and asymmetric subgenome divergence after allopolyploidization.</title>
        <authorList>
            <person name="Zhang X."/>
            <person name="Chen Y."/>
            <person name="Wang L."/>
            <person name="Yuan Y."/>
            <person name="Fang M."/>
            <person name="Shi L."/>
            <person name="Lu R."/>
            <person name="Comes H.P."/>
            <person name="Ma Y."/>
            <person name="Chen Y."/>
            <person name="Huang G."/>
            <person name="Zhou Y."/>
            <person name="Zheng Z."/>
            <person name="Qiu Y."/>
        </authorList>
    </citation>
    <scope>NUCLEOTIDE SEQUENCE [LARGE SCALE GENOMIC DNA]</scope>
    <source>
        <tissue evidence="9">Roots</tissue>
    </source>
</reference>
<dbReference type="PANTHER" id="PTHR46083">
    <property type="match status" value="1"/>
</dbReference>
<organism evidence="9 10">
    <name type="scientific">Trapa incisa</name>
    <dbReference type="NCBI Taxonomy" id="236973"/>
    <lineage>
        <taxon>Eukaryota</taxon>
        <taxon>Viridiplantae</taxon>
        <taxon>Streptophyta</taxon>
        <taxon>Embryophyta</taxon>
        <taxon>Tracheophyta</taxon>
        <taxon>Spermatophyta</taxon>
        <taxon>Magnoliopsida</taxon>
        <taxon>eudicotyledons</taxon>
        <taxon>Gunneridae</taxon>
        <taxon>Pentapetalae</taxon>
        <taxon>rosids</taxon>
        <taxon>malvids</taxon>
        <taxon>Myrtales</taxon>
        <taxon>Lythraceae</taxon>
        <taxon>Trapa</taxon>
    </lineage>
</organism>
<dbReference type="SUPFAM" id="SSF53756">
    <property type="entry name" value="UDP-Glycosyltransferase/glycogen phosphorylase"/>
    <property type="match status" value="1"/>
</dbReference>
<evidence type="ECO:0000313" key="10">
    <source>
        <dbReference type="Proteomes" id="UP001345219"/>
    </source>
</evidence>
<keyword evidence="6" id="KW-0750">Starch biosynthesis</keyword>
<protein>
    <recommendedName>
        <fullName evidence="3">starch synthase</fullName>
        <ecNumber evidence="3">2.4.1.21</ecNumber>
    </recommendedName>
</protein>
<proteinExistence type="predicted"/>
<keyword evidence="4" id="KW-0328">Glycosyltransferase</keyword>
<dbReference type="GO" id="GO:0009011">
    <property type="term" value="F:alpha-1,4-glucan glucosyltransferase (ADP-glucose donor) activity"/>
    <property type="evidence" value="ECO:0007669"/>
    <property type="project" value="UniProtKB-EC"/>
</dbReference>
<dbReference type="AlphaFoldDB" id="A0AAN7K3F1"/>
<evidence type="ECO:0000256" key="1">
    <source>
        <dbReference type="ARBA" id="ARBA00001478"/>
    </source>
</evidence>
<comment type="pathway">
    <text evidence="2">Glycan biosynthesis; starch biosynthesis.</text>
</comment>
<name>A0AAN7K3F1_9MYRT</name>
<evidence type="ECO:0000256" key="2">
    <source>
        <dbReference type="ARBA" id="ARBA00004727"/>
    </source>
</evidence>
<evidence type="ECO:0000256" key="5">
    <source>
        <dbReference type="ARBA" id="ARBA00022679"/>
    </source>
</evidence>
<evidence type="ECO:0000256" key="6">
    <source>
        <dbReference type="ARBA" id="ARBA00022922"/>
    </source>
</evidence>
<dbReference type="PANTHER" id="PTHR46083:SF3">
    <property type="entry name" value="UDP-GLYCOSYLTRANSFERASE SUPERFAMILY PROTEIN"/>
    <property type="match status" value="1"/>
</dbReference>
<comment type="catalytic activity">
    <reaction evidence="1">
        <text>[(1-&gt;4)-alpha-D-glucosyl](n) + ADP-alpha-D-glucose = [(1-&gt;4)-alpha-D-glucosyl](n+1) + ADP + H(+)</text>
        <dbReference type="Rhea" id="RHEA:18189"/>
        <dbReference type="Rhea" id="RHEA-COMP:9584"/>
        <dbReference type="Rhea" id="RHEA-COMP:9587"/>
        <dbReference type="ChEBI" id="CHEBI:15378"/>
        <dbReference type="ChEBI" id="CHEBI:15444"/>
        <dbReference type="ChEBI" id="CHEBI:57498"/>
        <dbReference type="ChEBI" id="CHEBI:456216"/>
        <dbReference type="EC" id="2.4.1.21"/>
    </reaction>
</comment>
<evidence type="ECO:0000256" key="3">
    <source>
        <dbReference type="ARBA" id="ARBA00012588"/>
    </source>
</evidence>
<gene>
    <name evidence="9" type="ORF">SAY87_005811</name>
</gene>
<evidence type="ECO:0000313" key="9">
    <source>
        <dbReference type="EMBL" id="KAK4760918.1"/>
    </source>
</evidence>
<dbReference type="Gene3D" id="3.40.50.2000">
    <property type="entry name" value="Glycogen Phosphorylase B"/>
    <property type="match status" value="2"/>
</dbReference>
<keyword evidence="7" id="KW-0175">Coiled coil</keyword>
<accession>A0AAN7K3F1</accession>
<keyword evidence="10" id="KW-1185">Reference proteome</keyword>
<dbReference type="InterPro" id="IPR013534">
    <property type="entry name" value="Starch_synth_cat_dom"/>
</dbReference>
<feature type="domain" description="Starch synthase catalytic" evidence="8">
    <location>
        <begin position="188"/>
        <end position="426"/>
    </location>
</feature>